<dbReference type="OrthoDB" id="6157510at2759"/>
<sequence>MPGGLEKTCHQCISKIASNACFVVVLCAFLALPLSMTFIGVSPVVRLHQDEAAAVQGRGD</sequence>
<proteinExistence type="predicted"/>
<keyword evidence="1" id="KW-1133">Transmembrane helix</keyword>
<organism evidence="2 3">
    <name type="scientific">Homo sapiens</name>
    <name type="common">Human</name>
    <dbReference type="NCBI Taxonomy" id="9606"/>
    <lineage>
        <taxon>Eukaryota</taxon>
        <taxon>Metazoa</taxon>
        <taxon>Chordata</taxon>
        <taxon>Craniata</taxon>
        <taxon>Vertebrata</taxon>
        <taxon>Euteleostomi</taxon>
        <taxon>Mammalia</taxon>
        <taxon>Eutheria</taxon>
        <taxon>Euarchontoglires</taxon>
        <taxon>Primates</taxon>
        <taxon>Haplorrhini</taxon>
        <taxon>Catarrhini</taxon>
        <taxon>Hominidae</taxon>
        <taxon>Homo</taxon>
    </lineage>
</organism>
<keyword evidence="1" id="KW-0472">Membrane</keyword>
<keyword evidence="1" id="KW-0812">Transmembrane</keyword>
<dbReference type="AlphaFoldDB" id="A0A5H1ZRT5"/>
<name>A0A5H1ZRT5_HUMAN</name>
<dbReference type="VEuPathDB" id="HostDB:ENSG00000281106"/>
<gene>
    <name evidence="2" type="primary">TMEM272</name>
</gene>
<reference evidence="2 3" key="2">
    <citation type="journal article" date="2004" name="Nature">
        <title>The DNA sequence and analysis of human chromosome 13.</title>
        <authorList>
            <person name="Dunham A."/>
            <person name="Matthews L.H."/>
            <person name="Burton J."/>
            <person name="Ashurst J.L."/>
            <person name="Howe K.L."/>
            <person name="Ashcroft K.J."/>
            <person name="Beare D.M."/>
            <person name="Burford D.C."/>
            <person name="Hunt S.E."/>
            <person name="Griffiths-Jones S."/>
            <person name="Jones M.C."/>
            <person name="Keenan S.J."/>
            <person name="Oliver K."/>
            <person name="Scott C.E."/>
            <person name="Ainscough R."/>
            <person name="Almeida J.P."/>
            <person name="Ambrose K.D."/>
            <person name="Andrews D.T."/>
            <person name="Ashwell R.I."/>
            <person name="Babbage A.K."/>
            <person name="Bagguley C.L."/>
            <person name="Bailey J."/>
            <person name="Bannerjee R."/>
            <person name="Barlow K.F."/>
            <person name="Bates K."/>
            <person name="Beasley H."/>
            <person name="Bird C.P."/>
            <person name="Bray-Allen S."/>
            <person name="Brown A.J."/>
            <person name="Brown J.Y."/>
            <person name="Burrill W."/>
            <person name="Carder C."/>
            <person name="Carter N.P."/>
            <person name="Chapman J.C."/>
            <person name="Clamp M.E."/>
            <person name="Clark S.Y."/>
            <person name="Clarke G."/>
            <person name="Clee C.M."/>
            <person name="Clegg S.C."/>
            <person name="Cobley V."/>
            <person name="Collins J.E."/>
            <person name="Corby N."/>
            <person name="Coville G.J."/>
            <person name="Deloukas P."/>
            <person name="Dhami P."/>
            <person name="Dunham I."/>
            <person name="Dunn M."/>
            <person name="Earthrowl M.E."/>
            <person name="Ellington A.G."/>
            <person name="Faulkner L."/>
            <person name="Frankish A.G."/>
            <person name="Frankland J."/>
            <person name="French L."/>
            <person name="Garner P."/>
            <person name="Garnett J."/>
            <person name="Gilbert J.G."/>
            <person name="Gilson C.J."/>
            <person name="Ghori J."/>
            <person name="Grafham D.V."/>
            <person name="Gribble S.M."/>
            <person name="Griffiths C."/>
            <person name="Hall R.E."/>
            <person name="Hammond S."/>
            <person name="Harley J.L."/>
            <person name="Hart E.A."/>
            <person name="Heath P.D."/>
            <person name="Howden P.J."/>
            <person name="Huckle E.J."/>
            <person name="Hunt P.J."/>
            <person name="Hunt A.R."/>
            <person name="Johnson C."/>
            <person name="Johnson D."/>
            <person name="Kay M."/>
            <person name="Kimberley A.M."/>
            <person name="King A."/>
            <person name="Laird G.K."/>
            <person name="Langford C.J."/>
            <person name="Lawlor S."/>
            <person name="Leongamornlert D.A."/>
            <person name="Lloyd D.M."/>
            <person name="Lloyd C."/>
            <person name="Loveland J.E."/>
            <person name="Lovell J."/>
            <person name="Martin S."/>
            <person name="Mashreghi-Mohammadi M."/>
            <person name="McLaren S.J."/>
            <person name="McMurray A."/>
            <person name="Milne S."/>
            <person name="Moore M.J."/>
            <person name="Nickerson T."/>
            <person name="Palmer S.A."/>
            <person name="Pearce A.V."/>
            <person name="Peck A.I."/>
            <person name="Pelan S."/>
            <person name="Phillimore B."/>
            <person name="Porter K.M."/>
            <person name="Rice C.M."/>
            <person name="Searle S."/>
            <person name="Sehra H.K."/>
            <person name="Shownkeen R."/>
            <person name="Skuce C.D."/>
            <person name="Smith M."/>
            <person name="Steward C.A."/>
            <person name="Sycamore N."/>
            <person name="Tester J."/>
            <person name="Thomas D.W."/>
            <person name="Tracey A."/>
            <person name="Tromans A."/>
            <person name="Tubby B."/>
            <person name="Wall M."/>
            <person name="Wallis J.M."/>
            <person name="West A.P."/>
            <person name="Whitehead S.L."/>
            <person name="Willey D.L."/>
            <person name="Wilming L."/>
            <person name="Wray P.W."/>
            <person name="Wright M.W."/>
            <person name="Young L."/>
            <person name="Coulson A."/>
            <person name="Durbin R."/>
            <person name="Hubbard T."/>
            <person name="Sulston J.E."/>
            <person name="Beck S."/>
            <person name="Bentley D.R."/>
            <person name="Rogers J."/>
            <person name="Ross M.T."/>
        </authorList>
    </citation>
    <scope>NUCLEOTIDE SEQUENCE [LARGE SCALE GENOMIC DNA]</scope>
</reference>
<reference evidence="2 3" key="3">
    <citation type="journal article" date="2004" name="Nature">
        <title>Finishing the euchromatic sequence of the human genome.</title>
        <authorList>
            <consortium name="International Human Genome Sequencing Consortium"/>
        </authorList>
    </citation>
    <scope>NUCLEOTIDE SEQUENCE [LARGE SCALE GENOMIC DNA]</scope>
</reference>
<reference evidence="2" key="5">
    <citation type="submission" date="2025-09" db="UniProtKB">
        <authorList>
            <consortium name="Ensembl"/>
        </authorList>
    </citation>
    <scope>IDENTIFICATION</scope>
</reference>
<dbReference type="HGNC" id="HGNC:26737">
    <property type="gene designation" value="TMEM272"/>
</dbReference>
<dbReference type="ExpressionAtlas" id="A0A5H1ZRT5">
    <property type="expression patterns" value="baseline and differential"/>
</dbReference>
<reference evidence="2" key="4">
    <citation type="submission" date="2025-08" db="UniProtKB">
        <authorList>
            <consortium name="Ensembl"/>
        </authorList>
    </citation>
    <scope>IDENTIFICATION</scope>
</reference>
<protein>
    <submittedName>
        <fullName evidence="2">Transmembrane protein 272</fullName>
    </submittedName>
</protein>
<reference evidence="2 3" key="1">
    <citation type="journal article" date="2001" name="Nature">
        <title>Initial sequencing and analysis of the human genome.</title>
        <authorList>
            <consortium name="International Human Genome Sequencing Consortium"/>
            <person name="Lander E.S."/>
            <person name="Linton L.M."/>
            <person name="Birren B."/>
            <person name="Nusbaum C."/>
            <person name="Zody M.C."/>
            <person name="Baldwin J."/>
            <person name="Devon K."/>
            <person name="Dewar K."/>
            <person name="Doyle M."/>
            <person name="FitzHugh W."/>
            <person name="Funke R."/>
            <person name="Gage D."/>
            <person name="Harris K."/>
            <person name="Heaford A."/>
            <person name="Howland J."/>
            <person name="Kann L."/>
            <person name="Lehoczky J."/>
            <person name="LeVine R."/>
            <person name="McEwan P."/>
            <person name="McKernan K."/>
            <person name="Meldrim J."/>
            <person name="Mesirov J.P."/>
            <person name="Miranda C."/>
            <person name="Morris W."/>
            <person name="Naylor J."/>
            <person name="Raymond C."/>
            <person name="Rosetti M."/>
            <person name="Santos R."/>
            <person name="Sheridan A."/>
            <person name="Sougnez C."/>
            <person name="Stange-Thomann N."/>
            <person name="Stojanovic N."/>
            <person name="Subramanian A."/>
            <person name="Wyman D."/>
            <person name="Rogers J."/>
            <person name="Sulston J."/>
            <person name="Ainscough R."/>
            <person name="Beck S."/>
            <person name="Bentley D."/>
            <person name="Burton J."/>
            <person name="Clee C."/>
            <person name="Carter N."/>
            <person name="Coulson A."/>
            <person name="Deadman R."/>
            <person name="Deloukas P."/>
            <person name="Dunham A."/>
            <person name="Dunham I."/>
            <person name="Durbin R."/>
            <person name="French L."/>
            <person name="Grafham D."/>
            <person name="Gregory S."/>
            <person name="Hubbard T."/>
            <person name="Humphray S."/>
            <person name="Hunt A."/>
            <person name="Jones M."/>
            <person name="Lloyd C."/>
            <person name="McMurray A."/>
            <person name="Matthews L."/>
            <person name="Mercer S."/>
            <person name="Milne S."/>
            <person name="Mullikin J.C."/>
            <person name="Mungall A."/>
            <person name="Plumb R."/>
            <person name="Ross M."/>
            <person name="Shownkeen R."/>
            <person name="Sims S."/>
            <person name="Waterston R.H."/>
            <person name="Wilson R.K."/>
            <person name="Hillier L.W."/>
            <person name="McPherson J.D."/>
            <person name="Marra M.A."/>
            <person name="Mardis E.R."/>
            <person name="Fulton L.A."/>
            <person name="Chinwalla A.T."/>
            <person name="Pepin K.H."/>
            <person name="Gish W.R."/>
            <person name="Chissoe S.L."/>
            <person name="Wendl M.C."/>
            <person name="Delehaunty K.D."/>
            <person name="Miner T.L."/>
            <person name="Delehaunty A."/>
            <person name="Kramer J.B."/>
            <person name="Cook L.L."/>
            <person name="Fulton R.S."/>
            <person name="Johnson D.L."/>
            <person name="Minx P.J."/>
            <person name="Clifton S.W."/>
            <person name="Hawkins T."/>
            <person name="Branscomb E."/>
            <person name="Predki P."/>
            <person name="Richardson P."/>
            <person name="Wenning S."/>
            <person name="Slezak T."/>
            <person name="Doggett N."/>
            <person name="Cheng J.F."/>
            <person name="Olsen A."/>
            <person name="Lucas S."/>
            <person name="Elkin C."/>
            <person name="Uberbacher E."/>
            <person name="Frazier M."/>
            <person name="Gibbs R.A."/>
            <person name="Muzny D.M."/>
            <person name="Scherer S.E."/>
            <person name="Bouck J.B."/>
            <person name="Sodergren E.J."/>
            <person name="Worley K.C."/>
            <person name="Rives C.M."/>
            <person name="Gorrell J.H."/>
            <person name="Metzker M.L."/>
            <person name="Naylor S.L."/>
            <person name="Kucherlapati R.S."/>
            <person name="Nelson D.L."/>
            <person name="Weinstock G.M."/>
            <person name="Sakaki Y."/>
            <person name="Fujiyama A."/>
            <person name="Hattori M."/>
            <person name="Yada T."/>
            <person name="Toyoda A."/>
            <person name="Itoh T."/>
            <person name="Kawagoe C."/>
            <person name="Watanabe H."/>
            <person name="Totoki Y."/>
            <person name="Taylor T."/>
            <person name="Weissenbach J."/>
            <person name="Heilig R."/>
            <person name="Saurin W."/>
            <person name="Artiguenave F."/>
            <person name="Brottier P."/>
            <person name="Bruls T."/>
            <person name="Pelletier E."/>
            <person name="Robert C."/>
            <person name="Wincker P."/>
            <person name="Smith D.R."/>
            <person name="Doucette-Stamm L."/>
            <person name="Rubenfield M."/>
            <person name="Weinstock K."/>
            <person name="Lee H.M."/>
            <person name="Dubois J."/>
            <person name="Rosenthal A."/>
            <person name="Platzer M."/>
            <person name="Nyakatura G."/>
            <person name="Taudien S."/>
            <person name="Rump A."/>
            <person name="Yang H."/>
            <person name="Yu J."/>
            <person name="Wang J."/>
            <person name="Huang G."/>
            <person name="Gu J."/>
            <person name="Hood L."/>
            <person name="Rowen L."/>
            <person name="Madan A."/>
            <person name="Qin S."/>
            <person name="Davis R.W."/>
            <person name="Federspiel N.A."/>
            <person name="Abola A.P."/>
            <person name="Proctor M.J."/>
            <person name="Myers R.M."/>
            <person name="Schmutz J."/>
            <person name="Dickson M."/>
            <person name="Grimwood J."/>
            <person name="Cox D.R."/>
            <person name="Olson M.V."/>
            <person name="Kaul R."/>
            <person name="Raymond C."/>
            <person name="Shimizu N."/>
            <person name="Kawasaki K."/>
            <person name="Minoshima S."/>
            <person name="Evans G.A."/>
            <person name="Athanasiou M."/>
            <person name="Schultz R."/>
            <person name="Roe B.A."/>
            <person name="Chen F."/>
            <person name="Pan H."/>
            <person name="Ramser J."/>
            <person name="Lehrach H."/>
            <person name="Reinhardt R."/>
            <person name="McCombie W.R."/>
            <person name="de la Bastide M."/>
            <person name="Dedhia N."/>
            <person name="Blocker H."/>
            <person name="Hornischer K."/>
            <person name="Nordsiek G."/>
            <person name="Agarwala R."/>
            <person name="Aravind L."/>
            <person name="Bailey J.A."/>
            <person name="Bateman A."/>
            <person name="Batzoglou S."/>
            <person name="Birney E."/>
            <person name="Bork P."/>
            <person name="Brown D.G."/>
            <person name="Burge C.B."/>
            <person name="Cerutti L."/>
            <person name="Chen H.C."/>
            <person name="Church D."/>
            <person name="Clamp M."/>
            <person name="Copley R.R."/>
            <person name="Doerks T."/>
            <person name="Eddy S.R."/>
            <person name="Eichler E.E."/>
            <person name="Furey T.S."/>
            <person name="Galagan J."/>
            <person name="Gilbert J.G."/>
            <person name="Harmon C."/>
            <person name="Hayashizaki Y."/>
            <person name="Haussler D."/>
            <person name="Hermjakob H."/>
            <person name="Hokamp K."/>
            <person name="Jang W."/>
            <person name="Johnson L.S."/>
            <person name="Jones T.A."/>
            <person name="Kasif S."/>
            <person name="Kaspryzk A."/>
            <person name="Kennedy S."/>
            <person name="Kent W.J."/>
            <person name="Kitts P."/>
            <person name="Koonin E.V."/>
            <person name="Korf I."/>
            <person name="Kulp D."/>
            <person name="Lancet D."/>
            <person name="Lowe T.M."/>
            <person name="McLysaght A."/>
            <person name="Mikkelsen T."/>
            <person name="Moran J.V."/>
            <person name="Mulder N."/>
            <person name="Pollara V.J."/>
            <person name="Ponting C.P."/>
            <person name="Schuler G."/>
            <person name="Schultz J."/>
            <person name="Slater G."/>
            <person name="Smit A.F."/>
            <person name="Stupka E."/>
            <person name="Szustakowski J."/>
            <person name="Thierry-Mieg D."/>
            <person name="Thierry-Mieg J."/>
            <person name="Wagner L."/>
            <person name="Wallis J."/>
            <person name="Wheeler R."/>
            <person name="Williams A."/>
            <person name="Wolf Y.I."/>
            <person name="Wolfe K.H."/>
            <person name="Yang S.P."/>
            <person name="Yeh R.F."/>
            <person name="Collins F."/>
            <person name="Guyer M.S."/>
            <person name="Peterson J."/>
            <person name="Felsenfeld A."/>
            <person name="Wetterstrand K.A."/>
            <person name="Patrinos A."/>
            <person name="Morgan M.J."/>
            <person name="de Jong P."/>
            <person name="Catanese J.J."/>
            <person name="Osoegawa K."/>
            <person name="Shizuya H."/>
            <person name="Choi S."/>
            <person name="Chen Y.J."/>
        </authorList>
    </citation>
    <scope>NUCLEOTIDE SEQUENCE [LARGE SCALE GENOMIC DNA]</scope>
</reference>
<evidence type="ECO:0000256" key="1">
    <source>
        <dbReference type="SAM" id="Phobius"/>
    </source>
</evidence>
<evidence type="ECO:0000313" key="3">
    <source>
        <dbReference type="Proteomes" id="UP000005640"/>
    </source>
</evidence>
<dbReference type="Ensembl" id="ENST00000626362.3">
    <property type="protein sequence ID" value="ENSP00000489719.2"/>
    <property type="gene ID" value="ENSG00000281106.4"/>
</dbReference>
<dbReference type="GeneTree" id="ENSGT01120000271941"/>
<dbReference type="OpenTargets" id="ENSG00000281106"/>
<accession>A0A5H1ZRT5</accession>
<evidence type="ECO:0000313" key="2">
    <source>
        <dbReference type="Ensembl" id="ENSP00000489719.2"/>
    </source>
</evidence>
<keyword evidence="3" id="KW-1185">Reference proteome</keyword>
<feature type="transmembrane region" description="Helical" evidence="1">
    <location>
        <begin position="20"/>
        <end position="41"/>
    </location>
</feature>
<dbReference type="Proteomes" id="UP000005640">
    <property type="component" value="Chromosome 13"/>
</dbReference>
<dbReference type="Bgee" id="ENSG00000281106">
    <property type="expression patterns" value="Expressed in nucleus accumbens and 66 other cell types or tissues"/>
</dbReference>
<dbReference type="EMBL" id="AL162377">
    <property type="status" value="NOT_ANNOTATED_CDS"/>
    <property type="molecule type" value="Genomic_DNA"/>
</dbReference>